<dbReference type="InterPro" id="IPR011990">
    <property type="entry name" value="TPR-like_helical_dom_sf"/>
</dbReference>
<evidence type="ECO:0000256" key="1">
    <source>
        <dbReference type="SAM" id="MobiDB-lite"/>
    </source>
</evidence>
<dbReference type="EMBL" id="JALJOT010000001">
    <property type="protein sequence ID" value="KAK9918979.1"/>
    <property type="molecule type" value="Genomic_DNA"/>
</dbReference>
<comment type="caution">
    <text evidence="2">The sequence shown here is derived from an EMBL/GenBank/DDBJ whole genome shotgun (WGS) entry which is preliminary data.</text>
</comment>
<protein>
    <recommendedName>
        <fullName evidence="4">TPR-like protein</fullName>
    </recommendedName>
</protein>
<dbReference type="Proteomes" id="UP001491310">
    <property type="component" value="Unassembled WGS sequence"/>
</dbReference>
<accession>A0ABR2Z6M2</accession>
<evidence type="ECO:0000313" key="3">
    <source>
        <dbReference type="Proteomes" id="UP001491310"/>
    </source>
</evidence>
<dbReference type="Gene3D" id="1.25.40.10">
    <property type="entry name" value="Tetratricopeptide repeat domain"/>
    <property type="match status" value="1"/>
</dbReference>
<sequence length="326" mass="35192">MEEEASSYRAKARDEVPEGSDERGLAYINNALATLPDSPRLLINRAYFHLAIGDVTATEVDACRALALDSDFAEAYYWRAMARCESGYIIGAAADMRTCLAKLQGEDLKRVAQQELDYIEVYIFNDGGAAAAEASAAREAQAVRLANDAKAEAAFLRWQRYSQLLIGQQAARPAQKASPLPCAATHTAEAACSEPSSLPDEAATLPAVEDICAASSLRIEASSKKTGTPPDSPRTLVNGLRKDPSALLFAKGLHHLTVQGIRWACRMRGRHMRCKAELSLQDNDKADDALMTAGLGAPAQAAKAKPPKEKKKGKKKGAHRRRLIST</sequence>
<proteinExistence type="predicted"/>
<dbReference type="SUPFAM" id="SSF48452">
    <property type="entry name" value="TPR-like"/>
    <property type="match status" value="1"/>
</dbReference>
<evidence type="ECO:0008006" key="4">
    <source>
        <dbReference type="Google" id="ProtNLM"/>
    </source>
</evidence>
<name>A0ABR2Z6M2_9CHLO</name>
<organism evidence="2 3">
    <name type="scientific">Coccomyxa subellipsoidea</name>
    <dbReference type="NCBI Taxonomy" id="248742"/>
    <lineage>
        <taxon>Eukaryota</taxon>
        <taxon>Viridiplantae</taxon>
        <taxon>Chlorophyta</taxon>
        <taxon>core chlorophytes</taxon>
        <taxon>Trebouxiophyceae</taxon>
        <taxon>Trebouxiophyceae incertae sedis</taxon>
        <taxon>Coccomyxaceae</taxon>
        <taxon>Coccomyxa</taxon>
    </lineage>
</organism>
<keyword evidence="3" id="KW-1185">Reference proteome</keyword>
<evidence type="ECO:0000313" key="2">
    <source>
        <dbReference type="EMBL" id="KAK9918979.1"/>
    </source>
</evidence>
<feature type="compositionally biased region" description="Low complexity" evidence="1">
    <location>
        <begin position="293"/>
        <end position="304"/>
    </location>
</feature>
<feature type="compositionally biased region" description="Basic residues" evidence="1">
    <location>
        <begin position="308"/>
        <end position="326"/>
    </location>
</feature>
<gene>
    <name evidence="2" type="ORF">WJX75_008446</name>
</gene>
<reference evidence="2 3" key="1">
    <citation type="journal article" date="2024" name="Nat. Commun.">
        <title>Phylogenomics reveals the evolutionary origins of lichenization in chlorophyte algae.</title>
        <authorList>
            <person name="Puginier C."/>
            <person name="Libourel C."/>
            <person name="Otte J."/>
            <person name="Skaloud P."/>
            <person name="Haon M."/>
            <person name="Grisel S."/>
            <person name="Petersen M."/>
            <person name="Berrin J.G."/>
            <person name="Delaux P.M."/>
            <person name="Dal Grande F."/>
            <person name="Keller J."/>
        </authorList>
    </citation>
    <scope>NUCLEOTIDE SEQUENCE [LARGE SCALE GENOMIC DNA]</scope>
    <source>
        <strain evidence="2 3">SAG 216-7</strain>
    </source>
</reference>
<feature type="region of interest" description="Disordered" evidence="1">
    <location>
        <begin position="289"/>
        <end position="326"/>
    </location>
</feature>